<feature type="compositionally biased region" description="Basic residues" evidence="1">
    <location>
        <begin position="276"/>
        <end position="286"/>
    </location>
</feature>
<proteinExistence type="predicted"/>
<organism evidence="2">
    <name type="scientific">viral metagenome</name>
    <dbReference type="NCBI Taxonomy" id="1070528"/>
    <lineage>
        <taxon>unclassified sequences</taxon>
        <taxon>metagenomes</taxon>
        <taxon>organismal metagenomes</taxon>
    </lineage>
</organism>
<sequence length="286" mass="31277">MSTPAIVPSDKLDINLISIGDIRANKAGGKTVPLKYNGQNNLQIRVPRIFYPAGVVVRTDETGKSSYSLLASLKGCDTYAKDRNMDGSEIGNFYNFLLDLQEKIIAAAGSNSSKWFGKQRSEAVLRETFKPILNQSVEKVNGEWVPNGKYPPSLRMKISVWDGKVSMSVCDARDMDIAVTPENIEQVFAKRIEGRMVITPSIYVTGTGFGVTWRVTHAKVFAPNKVTASQAFSDIREPDAEDDEQEVEVPTVEAPSAPPVEVEVHHHEAPAPTTASKKKRAAVATA</sequence>
<reference evidence="2" key="1">
    <citation type="journal article" date="2020" name="Nature">
        <title>Giant virus diversity and host interactions through global metagenomics.</title>
        <authorList>
            <person name="Schulz F."/>
            <person name="Roux S."/>
            <person name="Paez-Espino D."/>
            <person name="Jungbluth S."/>
            <person name="Walsh D.A."/>
            <person name="Denef V.J."/>
            <person name="McMahon K.D."/>
            <person name="Konstantinidis K.T."/>
            <person name="Eloe-Fadrosh E.A."/>
            <person name="Kyrpides N.C."/>
            <person name="Woyke T."/>
        </authorList>
    </citation>
    <scope>NUCLEOTIDE SEQUENCE</scope>
    <source>
        <strain evidence="2">GVMAG-S-1035231-58</strain>
    </source>
</reference>
<evidence type="ECO:0000256" key="1">
    <source>
        <dbReference type="SAM" id="MobiDB-lite"/>
    </source>
</evidence>
<name>A0A6C0M3U8_9ZZZZ</name>
<accession>A0A6C0M3U8</accession>
<evidence type="ECO:0000313" key="2">
    <source>
        <dbReference type="EMBL" id="QHU36464.1"/>
    </source>
</evidence>
<dbReference type="EMBL" id="MN740639">
    <property type="protein sequence ID" value="QHU36464.1"/>
    <property type="molecule type" value="Genomic_DNA"/>
</dbReference>
<dbReference type="AlphaFoldDB" id="A0A6C0M3U8"/>
<feature type="region of interest" description="Disordered" evidence="1">
    <location>
        <begin position="238"/>
        <end position="286"/>
    </location>
</feature>
<protein>
    <submittedName>
        <fullName evidence="2">Uncharacterized protein</fullName>
    </submittedName>
</protein>